<dbReference type="Gene3D" id="1.25.40.1050">
    <property type="match status" value="1"/>
</dbReference>
<dbReference type="Pfam" id="PF17846">
    <property type="entry name" value="XRN_M"/>
    <property type="match status" value="1"/>
</dbReference>
<dbReference type="EMBL" id="JAUIZM010000011">
    <property type="protein sequence ID" value="KAK1358287.1"/>
    <property type="molecule type" value="Genomic_DNA"/>
</dbReference>
<reference evidence="8" key="2">
    <citation type="submission" date="2023-05" db="EMBL/GenBank/DDBJ databases">
        <authorList>
            <person name="Schelkunov M.I."/>
        </authorList>
    </citation>
    <scope>NUCLEOTIDE SEQUENCE</scope>
    <source>
        <strain evidence="8">Hsosn_3</strain>
        <tissue evidence="8">Leaf</tissue>
    </source>
</reference>
<gene>
    <name evidence="8" type="ORF">POM88_051543</name>
</gene>
<evidence type="ECO:0000256" key="6">
    <source>
        <dbReference type="SAM" id="MobiDB-lite"/>
    </source>
</evidence>
<protein>
    <submittedName>
        <fullName evidence="8">5'-3' exoribonuclease 3-like</fullName>
    </submittedName>
</protein>
<keyword evidence="5" id="KW-0269">Exonuclease</keyword>
<dbReference type="AlphaFoldDB" id="A0AAD8H226"/>
<evidence type="ECO:0000256" key="1">
    <source>
        <dbReference type="ARBA" id="ARBA00006994"/>
    </source>
</evidence>
<dbReference type="InterPro" id="IPR027073">
    <property type="entry name" value="5_3_exoribonuclease"/>
</dbReference>
<dbReference type="InterPro" id="IPR041412">
    <property type="entry name" value="Xrn1_helical"/>
</dbReference>
<keyword evidence="2" id="KW-0507">mRNA processing</keyword>
<dbReference type="PANTHER" id="PTHR12341">
    <property type="entry name" value="5'-&gt;3' EXORIBONUCLEASE"/>
    <property type="match status" value="1"/>
</dbReference>
<comment type="similarity">
    <text evidence="1">Belongs to the 5'-3' exonuclease family. XRN2/RAT1 subfamily.</text>
</comment>
<keyword evidence="3" id="KW-0540">Nuclease</keyword>
<evidence type="ECO:0000256" key="3">
    <source>
        <dbReference type="ARBA" id="ARBA00022722"/>
    </source>
</evidence>
<feature type="compositionally biased region" description="Polar residues" evidence="6">
    <location>
        <begin position="339"/>
        <end position="355"/>
    </location>
</feature>
<dbReference type="Proteomes" id="UP001237642">
    <property type="component" value="Unassembled WGS sequence"/>
</dbReference>
<feature type="region of interest" description="Disordered" evidence="6">
    <location>
        <begin position="256"/>
        <end position="359"/>
    </location>
</feature>
<dbReference type="PANTHER" id="PTHR12341:SF41">
    <property type="entry name" value="5'-3' EXORIBONUCLEASE 2"/>
    <property type="match status" value="1"/>
</dbReference>
<feature type="compositionally biased region" description="Polar residues" evidence="6">
    <location>
        <begin position="310"/>
        <end position="328"/>
    </location>
</feature>
<dbReference type="GO" id="GO:0000956">
    <property type="term" value="P:nuclear-transcribed mRNA catabolic process"/>
    <property type="evidence" value="ECO:0007669"/>
    <property type="project" value="TreeGrafter"/>
</dbReference>
<dbReference type="GO" id="GO:0006397">
    <property type="term" value="P:mRNA processing"/>
    <property type="evidence" value="ECO:0007669"/>
    <property type="project" value="UniProtKB-KW"/>
</dbReference>
<comment type="caution">
    <text evidence="8">The sequence shown here is derived from an EMBL/GenBank/DDBJ whole genome shotgun (WGS) entry which is preliminary data.</text>
</comment>
<evidence type="ECO:0000313" key="8">
    <source>
        <dbReference type="EMBL" id="KAK1358287.1"/>
    </source>
</evidence>
<dbReference type="GO" id="GO:0004534">
    <property type="term" value="F:5'-3' RNA exonuclease activity"/>
    <property type="evidence" value="ECO:0007669"/>
    <property type="project" value="TreeGrafter"/>
</dbReference>
<evidence type="ECO:0000313" key="9">
    <source>
        <dbReference type="Proteomes" id="UP001237642"/>
    </source>
</evidence>
<dbReference type="GO" id="GO:0003723">
    <property type="term" value="F:RNA binding"/>
    <property type="evidence" value="ECO:0007669"/>
    <property type="project" value="TreeGrafter"/>
</dbReference>
<feature type="domain" description="Xrn1 helical" evidence="7">
    <location>
        <begin position="26"/>
        <end position="215"/>
    </location>
</feature>
<keyword evidence="9" id="KW-1185">Reference proteome</keyword>
<evidence type="ECO:0000256" key="2">
    <source>
        <dbReference type="ARBA" id="ARBA00022664"/>
    </source>
</evidence>
<evidence type="ECO:0000256" key="5">
    <source>
        <dbReference type="ARBA" id="ARBA00022839"/>
    </source>
</evidence>
<dbReference type="FunFam" id="1.25.40.1050:FF:000002">
    <property type="entry name" value="5'-3' exoribonuclease"/>
    <property type="match status" value="1"/>
</dbReference>
<name>A0AAD8H226_9APIA</name>
<evidence type="ECO:0000256" key="4">
    <source>
        <dbReference type="ARBA" id="ARBA00022801"/>
    </source>
</evidence>
<proteinExistence type="inferred from homology"/>
<accession>A0AAD8H226</accession>
<reference evidence="8" key="1">
    <citation type="submission" date="2023-02" db="EMBL/GenBank/DDBJ databases">
        <title>Genome of toxic invasive species Heracleum sosnowskyi carries increased number of genes despite the absence of recent whole-genome duplications.</title>
        <authorList>
            <person name="Schelkunov M."/>
            <person name="Shtratnikova V."/>
            <person name="Makarenko M."/>
            <person name="Klepikova A."/>
            <person name="Omelchenko D."/>
            <person name="Novikova G."/>
            <person name="Obukhova E."/>
            <person name="Bogdanov V."/>
            <person name="Penin A."/>
            <person name="Logacheva M."/>
        </authorList>
    </citation>
    <scope>NUCLEOTIDE SEQUENCE</scope>
    <source>
        <strain evidence="8">Hsosn_3</strain>
        <tissue evidence="8">Leaf</tissue>
    </source>
</reference>
<dbReference type="GO" id="GO:0005634">
    <property type="term" value="C:nucleus"/>
    <property type="evidence" value="ECO:0007669"/>
    <property type="project" value="TreeGrafter"/>
</dbReference>
<evidence type="ECO:0000259" key="7">
    <source>
        <dbReference type="Pfam" id="PF17846"/>
    </source>
</evidence>
<keyword evidence="4" id="KW-0378">Hydrolase</keyword>
<organism evidence="8 9">
    <name type="scientific">Heracleum sosnowskyi</name>
    <dbReference type="NCBI Taxonomy" id="360622"/>
    <lineage>
        <taxon>Eukaryota</taxon>
        <taxon>Viridiplantae</taxon>
        <taxon>Streptophyta</taxon>
        <taxon>Embryophyta</taxon>
        <taxon>Tracheophyta</taxon>
        <taxon>Spermatophyta</taxon>
        <taxon>Magnoliopsida</taxon>
        <taxon>eudicotyledons</taxon>
        <taxon>Gunneridae</taxon>
        <taxon>Pentapetalae</taxon>
        <taxon>asterids</taxon>
        <taxon>campanulids</taxon>
        <taxon>Apiales</taxon>
        <taxon>Apiaceae</taxon>
        <taxon>Apioideae</taxon>
        <taxon>apioid superclade</taxon>
        <taxon>Tordylieae</taxon>
        <taxon>Tordyliinae</taxon>
        <taxon>Heracleum</taxon>
    </lineage>
</organism>
<sequence>MKTKLKGILHEKSDAFNSENPEEEKAPFASDLKDLGQLNISFQLGSPFKPFNQLLSVFPAASSHALPQQYKKLTTDPNSPIIDFYPADFEVDMNGKRFAWQGIAKLPFIDEDRLLAEVAKIEYTLTNEEVRRNSTMHDMLFVAISHPLSPYIFSFDDRCKQLDDKEHTQMKEKLDPGASDGMNGYISLCSGEPCLLIFRSPVEGMEDIMDNNVIYSGRKLWENRRNNPPGAISGMQLGDAAHRLVANSLQIKKDRNFDRDYNGHPPFATAHGPTFHPNKTNRHQGRGQYRSVPPNSAYSQGHHMLPYSDPGQSQYDRSHNQPCASSSTRHPDNRHHPPLSQSRDYPPQVNYSQGSHQKRHVYQPRVPLPAVQALSPVAAGVPFHQQVGYQTHGGTNYHHKNGGP</sequence>